<dbReference type="EMBL" id="UOEU01000497">
    <property type="protein sequence ID" value="VAW33952.1"/>
    <property type="molecule type" value="Genomic_DNA"/>
</dbReference>
<reference evidence="1" key="1">
    <citation type="submission" date="2018-06" db="EMBL/GenBank/DDBJ databases">
        <authorList>
            <person name="Zhirakovskaya E."/>
        </authorList>
    </citation>
    <scope>NUCLEOTIDE SEQUENCE</scope>
</reference>
<protein>
    <submittedName>
        <fullName evidence="1">Uncharacterized protein</fullName>
    </submittedName>
</protein>
<accession>A0A3B0V5A3</accession>
<name>A0A3B0V5A3_9ZZZZ</name>
<dbReference type="AlphaFoldDB" id="A0A3B0V5A3"/>
<organism evidence="1">
    <name type="scientific">hydrothermal vent metagenome</name>
    <dbReference type="NCBI Taxonomy" id="652676"/>
    <lineage>
        <taxon>unclassified sequences</taxon>
        <taxon>metagenomes</taxon>
        <taxon>ecological metagenomes</taxon>
    </lineage>
</organism>
<proteinExistence type="predicted"/>
<evidence type="ECO:0000313" key="1">
    <source>
        <dbReference type="EMBL" id="VAW33952.1"/>
    </source>
</evidence>
<gene>
    <name evidence="1" type="ORF">MNBD_CHLOROFLEXI01-1638</name>
</gene>
<sequence length="69" mass="7636">FNGRFLFVAKELGRGLTQMNADFDLFSGNLYSSFDVAQDVSASLVVEKPLFQDEAVEFVIAVTLYPVTP</sequence>
<feature type="non-terminal residue" evidence="1">
    <location>
        <position position="1"/>
    </location>
</feature>